<dbReference type="OrthoDB" id="5979594at2759"/>
<dbReference type="SUPFAM" id="SSF48452">
    <property type="entry name" value="TPR-like"/>
    <property type="match status" value="1"/>
</dbReference>
<dbReference type="InterPro" id="IPR007111">
    <property type="entry name" value="NACHT_NTPase"/>
</dbReference>
<dbReference type="Gene3D" id="3.40.50.300">
    <property type="entry name" value="P-loop containing nucleotide triphosphate hydrolases"/>
    <property type="match status" value="1"/>
</dbReference>
<dbReference type="InterPro" id="IPR027417">
    <property type="entry name" value="P-loop_NTPase"/>
</dbReference>
<dbReference type="SUPFAM" id="SSF52540">
    <property type="entry name" value="P-loop containing nucleoside triphosphate hydrolases"/>
    <property type="match status" value="1"/>
</dbReference>
<gene>
    <name evidence="3" type="primary">DZIP3</name>
    <name evidence="3" type="ORF">AWC38_SpisGene5874</name>
</gene>
<reference evidence="4" key="1">
    <citation type="journal article" date="2017" name="bioRxiv">
        <title>Comparative analysis of the genomes of Stylophora pistillata and Acropora digitifera provides evidence for extensive differences between species of corals.</title>
        <authorList>
            <person name="Voolstra C.R."/>
            <person name="Li Y."/>
            <person name="Liew Y.J."/>
            <person name="Baumgarten S."/>
            <person name="Zoccola D."/>
            <person name="Flot J.-F."/>
            <person name="Tambutte S."/>
            <person name="Allemand D."/>
            <person name="Aranda M."/>
        </authorList>
    </citation>
    <scope>NUCLEOTIDE SEQUENCE [LARGE SCALE GENOMIC DNA]</scope>
</reference>
<evidence type="ECO:0000259" key="2">
    <source>
        <dbReference type="Pfam" id="PF18738"/>
    </source>
</evidence>
<proteinExistence type="predicted"/>
<evidence type="ECO:0000313" key="4">
    <source>
        <dbReference type="Proteomes" id="UP000225706"/>
    </source>
</evidence>
<evidence type="ECO:0000259" key="1">
    <source>
        <dbReference type="Pfam" id="PF05729"/>
    </source>
</evidence>
<dbReference type="GO" id="GO:0043531">
    <property type="term" value="F:ADP binding"/>
    <property type="evidence" value="ECO:0007669"/>
    <property type="project" value="InterPro"/>
</dbReference>
<dbReference type="Pfam" id="PF13424">
    <property type="entry name" value="TPR_12"/>
    <property type="match status" value="1"/>
</dbReference>
<sequence length="857" mass="97153">MNSVLDSSEEKTNGTKLLRLVVDGGMHVLREYLQNCIVSPLTLQDVLNNHSPKLKYLKSKKIITNTQWHRLFPSAGPPDSQTFDITLLHLLLREVCGLTAPVPNGWNEIPVDTDTSDEANIVRIKVLRNKLCHGKSTGISNVEFQDEWQTIVKSLVALGLKQEEVDRLKTEPIDHDTERRINEEVEKWKMDFEPRVDKLENDYLTVKGEISAIQASISEQSISEHTNCLPDKNDIFGRSKEVEQILSAIQTKKAAAVLVTGGPGFGKTAVAIEVGHELASNLNEDRIVLFCPLRSKATIGEVATSLILTCSASHSQPPAHPQHWLRNWSKQQQKKVSFILDNADDVLESEDRTAFVTILRDMRTLSNCKITFVITTRKVFKDPNLPTQHVRLPPLSLQHAKELLVCKVLDPDVKQELSKTDKLVQLCGCVPLALCIVGSLLSDCPEDQLINRLEEKPLDVLREDEGDENSVEKAIDTSFNFLRESEQKALVLLSVFPGSFSYNAAQAVIQAGGCQGDPLSILLSLKNRSLIETPAPHRYQIHQFIQTFAKKIHQTKKSPFLQQQGENAACIHFISHLVDIANLYWSKDKCQEAIRSFNLDRHNFEYFFQFFIKRLKNQDPQLKKTMENLVEKISQTCTFLEMCTLPGNSAEAKIQFNTSLKVCEQHLQNDPVQKGVSLLYSGRYDKLQKDYTIAEKKLTEALQLYQESLGNHVMTAILLEYLGDFHLFHGEETLGSADDQQNSFKLYKQAVEMMESLGIRDQQGCIMALAKLGLCYQLQGEMEGAKDLFQVSLKIAEQELAENHRWKIYVMTQMAYWYKENGDTEEAKVWKQKALRMSETLELPDHQPPNKFLLNAI</sequence>
<dbReference type="Pfam" id="PF05729">
    <property type="entry name" value="NACHT"/>
    <property type="match status" value="1"/>
</dbReference>
<protein>
    <submittedName>
        <fullName evidence="3">E3 ubiquitin-protein ligase DZIP3</fullName>
    </submittedName>
</protein>
<dbReference type="EMBL" id="LSMT01000066">
    <property type="protein sequence ID" value="PFX29376.1"/>
    <property type="molecule type" value="Genomic_DNA"/>
</dbReference>
<keyword evidence="4" id="KW-1185">Reference proteome</keyword>
<dbReference type="PANTHER" id="PTHR47691:SF3">
    <property type="entry name" value="HTH-TYPE TRANSCRIPTIONAL REGULATOR RV0890C-RELATED"/>
    <property type="match status" value="1"/>
</dbReference>
<dbReference type="Proteomes" id="UP000225706">
    <property type="component" value="Unassembled WGS sequence"/>
</dbReference>
<comment type="caution">
    <text evidence="3">The sequence shown here is derived from an EMBL/GenBank/DDBJ whole genome shotgun (WGS) entry which is preliminary data.</text>
</comment>
<name>A0A2B4SJ36_STYPI</name>
<accession>A0A2B4SJ36</accession>
<dbReference type="AlphaFoldDB" id="A0A2B4SJ36"/>
<dbReference type="InterPro" id="IPR042197">
    <property type="entry name" value="Apaf_helical"/>
</dbReference>
<dbReference type="Gene3D" id="1.25.40.10">
    <property type="entry name" value="Tetratricopeptide repeat domain"/>
    <property type="match status" value="1"/>
</dbReference>
<dbReference type="Pfam" id="PF18738">
    <property type="entry name" value="HEPN_DZIP3"/>
    <property type="match status" value="1"/>
</dbReference>
<evidence type="ECO:0000313" key="3">
    <source>
        <dbReference type="EMBL" id="PFX29376.1"/>
    </source>
</evidence>
<feature type="domain" description="DZIP3-like HEPN" evidence="2">
    <location>
        <begin position="41"/>
        <end position="180"/>
    </location>
</feature>
<organism evidence="3 4">
    <name type="scientific">Stylophora pistillata</name>
    <name type="common">Smooth cauliflower coral</name>
    <dbReference type="NCBI Taxonomy" id="50429"/>
    <lineage>
        <taxon>Eukaryota</taxon>
        <taxon>Metazoa</taxon>
        <taxon>Cnidaria</taxon>
        <taxon>Anthozoa</taxon>
        <taxon>Hexacorallia</taxon>
        <taxon>Scleractinia</taxon>
        <taxon>Astrocoeniina</taxon>
        <taxon>Pocilloporidae</taxon>
        <taxon>Stylophora</taxon>
    </lineage>
</organism>
<dbReference type="Gene3D" id="1.10.8.430">
    <property type="entry name" value="Helical domain of apoptotic protease-activating factors"/>
    <property type="match status" value="1"/>
</dbReference>
<dbReference type="PANTHER" id="PTHR47691">
    <property type="entry name" value="REGULATOR-RELATED"/>
    <property type="match status" value="1"/>
</dbReference>
<dbReference type="PRINTS" id="PR00364">
    <property type="entry name" value="DISEASERSIST"/>
</dbReference>
<dbReference type="InterPro" id="IPR011990">
    <property type="entry name" value="TPR-like_helical_dom_sf"/>
</dbReference>
<dbReference type="InterPro" id="IPR041249">
    <property type="entry name" value="HEPN_DZIP3"/>
</dbReference>
<feature type="domain" description="NACHT" evidence="1">
    <location>
        <begin position="257"/>
        <end position="404"/>
    </location>
</feature>